<reference evidence="1 2" key="1">
    <citation type="submission" date="2019-03" db="EMBL/GenBank/DDBJ databases">
        <title>Genomic Encyclopedia of Type Strains, Phase IV (KMG-IV): sequencing the most valuable type-strain genomes for metagenomic binning, comparative biology and taxonomic classification.</title>
        <authorList>
            <person name="Goeker M."/>
        </authorList>
    </citation>
    <scope>NUCLEOTIDE SEQUENCE [LARGE SCALE GENOMIC DNA]</scope>
    <source>
        <strain evidence="1 2">DSM 104836</strain>
    </source>
</reference>
<dbReference type="Proteomes" id="UP000295696">
    <property type="component" value="Unassembled WGS sequence"/>
</dbReference>
<protein>
    <recommendedName>
        <fullName evidence="3">Peptidase M15-like protein</fullName>
    </recommendedName>
</protein>
<evidence type="ECO:0008006" key="3">
    <source>
        <dbReference type="Google" id="ProtNLM"/>
    </source>
</evidence>
<sequence>MRRPGSMWSLETFGRTRLSRHFYMRDFLYSEISGFHGIPNIPDNPDLVIETGRALCETLLDPLTETFGRIAIRSGYRSAALNAYGNEHRLNCARNDNPLECHIWDRGEGAARIAGASVVIPWFADRYAKGRDWRDLAWWMHDHLDYSEIWFFPKLCAFNLVWRPVRLRRIDSYIAPRGTLLKAGDNPAEPLDDRRKRYADFPPFKGVALP</sequence>
<keyword evidence="2" id="KW-1185">Reference proteome</keyword>
<proteinExistence type="predicted"/>
<dbReference type="AlphaFoldDB" id="A0A4R3JPH4"/>
<dbReference type="InterPro" id="IPR009045">
    <property type="entry name" value="Zn_M74/Hedgehog-like"/>
</dbReference>
<organism evidence="1 2">
    <name type="scientific">Primorskyibacter sedentarius</name>
    <dbReference type="NCBI Taxonomy" id="745311"/>
    <lineage>
        <taxon>Bacteria</taxon>
        <taxon>Pseudomonadati</taxon>
        <taxon>Pseudomonadota</taxon>
        <taxon>Alphaproteobacteria</taxon>
        <taxon>Rhodobacterales</taxon>
        <taxon>Roseobacteraceae</taxon>
        <taxon>Primorskyibacter</taxon>
    </lineage>
</organism>
<name>A0A4R3JPH4_9RHOB</name>
<dbReference type="EMBL" id="SLZU01000001">
    <property type="protein sequence ID" value="TCS67029.1"/>
    <property type="molecule type" value="Genomic_DNA"/>
</dbReference>
<evidence type="ECO:0000313" key="1">
    <source>
        <dbReference type="EMBL" id="TCS67029.1"/>
    </source>
</evidence>
<comment type="caution">
    <text evidence="1">The sequence shown here is derived from an EMBL/GenBank/DDBJ whole genome shotgun (WGS) entry which is preliminary data.</text>
</comment>
<accession>A0A4R3JPH4</accession>
<dbReference type="SUPFAM" id="SSF55166">
    <property type="entry name" value="Hedgehog/DD-peptidase"/>
    <property type="match status" value="1"/>
</dbReference>
<evidence type="ECO:0000313" key="2">
    <source>
        <dbReference type="Proteomes" id="UP000295696"/>
    </source>
</evidence>
<gene>
    <name evidence="1" type="ORF">EDD52_101118</name>
</gene>